<proteinExistence type="inferred from homology"/>
<dbReference type="InterPro" id="IPR015421">
    <property type="entry name" value="PyrdxlP-dep_Trfase_major"/>
</dbReference>
<dbReference type="SUPFAM" id="SSF53383">
    <property type="entry name" value="PLP-dependent transferases"/>
    <property type="match status" value="1"/>
</dbReference>
<comment type="similarity">
    <text evidence="4">Belongs to the trans-sulfuration enzymes family.</text>
</comment>
<feature type="modified residue" description="N6-(pyridoxal phosphate)lysine" evidence="3">
    <location>
        <position position="205"/>
    </location>
</feature>
<comment type="cofactor">
    <cofactor evidence="1 4">
        <name>pyridoxal 5'-phosphate</name>
        <dbReference type="ChEBI" id="CHEBI:597326"/>
    </cofactor>
</comment>
<dbReference type="InterPro" id="IPR000277">
    <property type="entry name" value="Cys/Met-Metab_PyrdxlP-dep_enz"/>
</dbReference>
<dbReference type="GO" id="GO:0005737">
    <property type="term" value="C:cytoplasm"/>
    <property type="evidence" value="ECO:0007669"/>
    <property type="project" value="TreeGrafter"/>
</dbReference>
<dbReference type="GO" id="GO:0019343">
    <property type="term" value="P:cysteine biosynthetic process via cystathionine"/>
    <property type="evidence" value="ECO:0007669"/>
    <property type="project" value="TreeGrafter"/>
</dbReference>
<name>H6SRG3_PARPM</name>
<evidence type="ECO:0000256" key="4">
    <source>
        <dbReference type="RuleBase" id="RU362118"/>
    </source>
</evidence>
<organism evidence="5 6">
    <name type="scientific">Pararhodospirillum photometricum DSM 122</name>
    <dbReference type="NCBI Taxonomy" id="1150469"/>
    <lineage>
        <taxon>Bacteria</taxon>
        <taxon>Pseudomonadati</taxon>
        <taxon>Pseudomonadota</taxon>
        <taxon>Alphaproteobacteria</taxon>
        <taxon>Rhodospirillales</taxon>
        <taxon>Rhodospirillaceae</taxon>
        <taxon>Pararhodospirillum</taxon>
    </lineage>
</organism>
<keyword evidence="6" id="KW-1185">Reference proteome</keyword>
<reference evidence="5 6" key="1">
    <citation type="submission" date="2012-02" db="EMBL/GenBank/DDBJ databases">
        <title>Shotgun genome sequence of Phaeospirillum photometricum DSM 122.</title>
        <authorList>
            <person name="Duquesne K."/>
            <person name="Sturgis J."/>
        </authorList>
    </citation>
    <scope>NUCLEOTIDE SEQUENCE [LARGE SCALE GENOMIC DNA]</scope>
    <source>
        <strain evidence="6">DSM122</strain>
    </source>
</reference>
<dbReference type="GO" id="GO:0030170">
    <property type="term" value="F:pyridoxal phosphate binding"/>
    <property type="evidence" value="ECO:0007669"/>
    <property type="project" value="InterPro"/>
</dbReference>
<dbReference type="HOGENOM" id="CLU_018986_2_2_5"/>
<dbReference type="GO" id="GO:0019346">
    <property type="term" value="P:transsulfuration"/>
    <property type="evidence" value="ECO:0007669"/>
    <property type="project" value="InterPro"/>
</dbReference>
<accession>H6SRG3</accession>
<keyword evidence="2 3" id="KW-0663">Pyridoxal phosphate</keyword>
<dbReference type="eggNOG" id="COG0626">
    <property type="taxonomic scope" value="Bacteria"/>
</dbReference>
<dbReference type="Gene3D" id="3.40.640.10">
    <property type="entry name" value="Type I PLP-dependent aspartate aminotransferase-like (Major domain)"/>
    <property type="match status" value="1"/>
</dbReference>
<dbReference type="PANTHER" id="PTHR11808:SF85">
    <property type="entry name" value="CYSTATHIONINE GAMMA-LYASE-RELATED"/>
    <property type="match status" value="1"/>
</dbReference>
<dbReference type="PATRIC" id="fig|1150469.3.peg.997"/>
<dbReference type="RefSeq" id="WP_014414132.1">
    <property type="nucleotide sequence ID" value="NC_017059.1"/>
</dbReference>
<sequence>MAATPPLSLSPETLAAGALGFEEPLTGGLVPPLHTSTTYMRDADTGYARGHVYARPDNPTAATPAALLTALEGGHDSVLFASGMAAATAVFQALAPGDHVIVPRVMYWGLRAWLLDHGTRWGLAVTVVDVEDPDALRAALRPGKTRLVWIETPANPLWGITDIAASAEIAHAAGALLVVDSTVATPVHTRPLALGADLVMHSASKYLNGHGDVIAGTLTTARDDAFWARIKGVQRQIGGILGPFEAWLLLRGMRTLFARVRGQSASALTLAERLAGHPQVAAVLYPGLPDAPGHLLACRQMSGGFGGMLSLRVKGGTEAALAVAARVQVWRRATSLGGVESLIEHRASIEGPTSPVPGDLLRLSTGLEAVDDLYADLATALESLR</sequence>
<evidence type="ECO:0000313" key="6">
    <source>
        <dbReference type="Proteomes" id="UP000033220"/>
    </source>
</evidence>
<dbReference type="EMBL" id="HE663493">
    <property type="protein sequence ID" value="CCG07492.1"/>
    <property type="molecule type" value="Genomic_DNA"/>
</dbReference>
<protein>
    <submittedName>
        <fullName evidence="5">Cys/Met metabolism pyridoxal-phosphate-dependent enzymes</fullName>
    </submittedName>
</protein>
<dbReference type="KEGG" id="rpm:RSPPHO_00866"/>
<evidence type="ECO:0000256" key="1">
    <source>
        <dbReference type="ARBA" id="ARBA00001933"/>
    </source>
</evidence>
<dbReference type="InterPro" id="IPR015424">
    <property type="entry name" value="PyrdxlP-dep_Trfase"/>
</dbReference>
<evidence type="ECO:0000313" key="5">
    <source>
        <dbReference type="EMBL" id="CCG07492.1"/>
    </source>
</evidence>
<dbReference type="PIRSF" id="PIRSF001434">
    <property type="entry name" value="CGS"/>
    <property type="match status" value="1"/>
</dbReference>
<dbReference type="InterPro" id="IPR015422">
    <property type="entry name" value="PyrdxlP-dep_Trfase_small"/>
</dbReference>
<dbReference type="AlphaFoldDB" id="H6SRG3"/>
<dbReference type="Pfam" id="PF01053">
    <property type="entry name" value="Cys_Met_Meta_PP"/>
    <property type="match status" value="1"/>
</dbReference>
<dbReference type="Gene3D" id="3.90.1150.10">
    <property type="entry name" value="Aspartate Aminotransferase, domain 1"/>
    <property type="match status" value="1"/>
</dbReference>
<dbReference type="Proteomes" id="UP000033220">
    <property type="component" value="Chromosome DSM 122"/>
</dbReference>
<evidence type="ECO:0000256" key="3">
    <source>
        <dbReference type="PIRSR" id="PIRSR001434-2"/>
    </source>
</evidence>
<dbReference type="STRING" id="1150469.RSPPHO_00866"/>
<evidence type="ECO:0000256" key="2">
    <source>
        <dbReference type="ARBA" id="ARBA00022898"/>
    </source>
</evidence>
<gene>
    <name evidence="5" type="ORF">RSPPHO_00866</name>
</gene>
<dbReference type="FunFam" id="3.40.640.10:FF:000046">
    <property type="entry name" value="Cystathionine gamma-lyase"/>
    <property type="match status" value="1"/>
</dbReference>
<dbReference type="OrthoDB" id="9790858at2"/>
<dbReference type="GO" id="GO:0004123">
    <property type="term" value="F:cystathionine gamma-lyase activity"/>
    <property type="evidence" value="ECO:0007669"/>
    <property type="project" value="TreeGrafter"/>
</dbReference>
<dbReference type="PANTHER" id="PTHR11808">
    <property type="entry name" value="TRANS-SULFURATION ENZYME FAMILY MEMBER"/>
    <property type="match status" value="1"/>
</dbReference>